<keyword evidence="1" id="KW-1133">Transmembrane helix</keyword>
<sequence>MPFEDEFPLALRSAAELAPDTGAVVLAAGAVRRARRRRTRGALAGTAAALAVAALGAVLLPGNGAGAAPGPSGGQVASRGVSGAEMVGLLKALLPPGRITEAGADTGARPVVHLLFDDGRGAATVTLFVERVSGPDEARCLDSFDTPTESCDRTVRPDGSVVVIDKMNGRSPGLPKEWRAVYATPGGKQVLLTSYNGVNAGPPTTRPEPPLSAEQLTAVVTSPSWDAVFAGLPAPSASGGSPLPSPGAASAPAPAGILATVAPLLPPGSVIGEPQTQESVGRAHLRVTFEGRTSMLLVSVDPASAENRAAKAVFERNPAVIRRPDGSAVDVQVGGASGSGDGPALNWSVEVFHPDGRRIRVGEWNGENGYDFRPGTPALTVEQLTAIAADPAWRS</sequence>
<keyword evidence="1" id="KW-0812">Transmembrane</keyword>
<organism evidence="2 3">
    <name type="scientific">Kitasatospora herbaricolor</name>
    <dbReference type="NCBI Taxonomy" id="68217"/>
    <lineage>
        <taxon>Bacteria</taxon>
        <taxon>Bacillati</taxon>
        <taxon>Actinomycetota</taxon>
        <taxon>Actinomycetes</taxon>
        <taxon>Kitasatosporales</taxon>
        <taxon>Streptomycetaceae</taxon>
        <taxon>Kitasatospora</taxon>
    </lineage>
</organism>
<dbReference type="RefSeq" id="WP_329494802.1">
    <property type="nucleotide sequence ID" value="NZ_CP108460.1"/>
</dbReference>
<gene>
    <name evidence="2" type="ORF">OG469_28315</name>
</gene>
<keyword evidence="3" id="KW-1185">Reference proteome</keyword>
<keyword evidence="1" id="KW-0472">Membrane</keyword>
<feature type="transmembrane region" description="Helical" evidence="1">
    <location>
        <begin position="42"/>
        <end position="62"/>
    </location>
</feature>
<accession>A0ABZ1WDX7</accession>
<protein>
    <submittedName>
        <fullName evidence="2">Uncharacterized protein</fullName>
    </submittedName>
</protein>
<proteinExistence type="predicted"/>
<name>A0ABZ1WDX7_9ACTN</name>
<evidence type="ECO:0000313" key="3">
    <source>
        <dbReference type="Proteomes" id="UP001432014"/>
    </source>
</evidence>
<evidence type="ECO:0000313" key="2">
    <source>
        <dbReference type="EMBL" id="WUS59063.1"/>
    </source>
</evidence>
<dbReference type="Proteomes" id="UP001432014">
    <property type="component" value="Chromosome"/>
</dbReference>
<dbReference type="EMBL" id="CP108482">
    <property type="protein sequence ID" value="WUS59063.1"/>
    <property type="molecule type" value="Genomic_DNA"/>
</dbReference>
<reference evidence="2 3" key="1">
    <citation type="submission" date="2022-10" db="EMBL/GenBank/DDBJ databases">
        <title>The complete genomes of actinobacterial strains from the NBC collection.</title>
        <authorList>
            <person name="Joergensen T.S."/>
            <person name="Alvarez Arevalo M."/>
            <person name="Sterndorff E.B."/>
            <person name="Faurdal D."/>
            <person name="Vuksanovic O."/>
            <person name="Mourched A.-S."/>
            <person name="Charusanti P."/>
            <person name="Shaw S."/>
            <person name="Blin K."/>
            <person name="Weber T."/>
        </authorList>
    </citation>
    <scope>NUCLEOTIDE SEQUENCE [LARGE SCALE GENOMIC DNA]</scope>
    <source>
        <strain evidence="2 3">NBC_01247</strain>
    </source>
</reference>
<evidence type="ECO:0000256" key="1">
    <source>
        <dbReference type="SAM" id="Phobius"/>
    </source>
</evidence>